<keyword evidence="1" id="KW-1133">Transmembrane helix</keyword>
<protein>
    <submittedName>
        <fullName evidence="2">Uncharacterized protein</fullName>
    </submittedName>
</protein>
<organism evidence="2 3">
    <name type="scientific">Phyllosticta citrichinensis</name>
    <dbReference type="NCBI Taxonomy" id="1130410"/>
    <lineage>
        <taxon>Eukaryota</taxon>
        <taxon>Fungi</taxon>
        <taxon>Dikarya</taxon>
        <taxon>Ascomycota</taxon>
        <taxon>Pezizomycotina</taxon>
        <taxon>Dothideomycetes</taxon>
        <taxon>Dothideomycetes incertae sedis</taxon>
        <taxon>Botryosphaeriales</taxon>
        <taxon>Phyllostictaceae</taxon>
        <taxon>Phyllosticta</taxon>
    </lineage>
</organism>
<gene>
    <name evidence="2" type="ORF">IWX90DRAFT_218029</name>
</gene>
<comment type="caution">
    <text evidence="2">The sequence shown here is derived from an EMBL/GenBank/DDBJ whole genome shotgun (WGS) entry which is preliminary data.</text>
</comment>
<proteinExistence type="predicted"/>
<evidence type="ECO:0000313" key="3">
    <source>
        <dbReference type="Proteomes" id="UP001456524"/>
    </source>
</evidence>
<accession>A0ABR1XTT2</accession>
<feature type="transmembrane region" description="Helical" evidence="1">
    <location>
        <begin position="84"/>
        <end position="106"/>
    </location>
</feature>
<reference evidence="2 3" key="1">
    <citation type="journal article" date="2022" name="G3 (Bethesda)">
        <title>Enemy or ally: a genomic approach to elucidate the lifestyle of Phyllosticta citrichinaensis.</title>
        <authorList>
            <person name="Buijs V.A."/>
            <person name="Groenewald J.Z."/>
            <person name="Haridas S."/>
            <person name="LaButti K.M."/>
            <person name="Lipzen A."/>
            <person name="Martin F.M."/>
            <person name="Barry K."/>
            <person name="Grigoriev I.V."/>
            <person name="Crous P.W."/>
            <person name="Seidl M.F."/>
        </authorList>
    </citation>
    <scope>NUCLEOTIDE SEQUENCE [LARGE SCALE GENOMIC DNA]</scope>
    <source>
        <strain evidence="2 3">CBS 129764</strain>
    </source>
</reference>
<evidence type="ECO:0000313" key="2">
    <source>
        <dbReference type="EMBL" id="KAK8166615.1"/>
    </source>
</evidence>
<keyword evidence="1" id="KW-0472">Membrane</keyword>
<name>A0ABR1XTT2_9PEZI</name>
<keyword evidence="1" id="KW-0812">Transmembrane</keyword>
<dbReference type="Proteomes" id="UP001456524">
    <property type="component" value="Unassembled WGS sequence"/>
</dbReference>
<evidence type="ECO:0000256" key="1">
    <source>
        <dbReference type="SAM" id="Phobius"/>
    </source>
</evidence>
<dbReference type="EMBL" id="JBBWUH010000005">
    <property type="protein sequence ID" value="KAK8166615.1"/>
    <property type="molecule type" value="Genomic_DNA"/>
</dbReference>
<sequence>MLKSAVCEVVMVPGQTHSIPTIPPRPFASIRTLAKPPARHAHFPEINRDCGPRDLVSNTPTCSVTDVIPELQKDIENPWCCQPLAILLLSLCFNVYSLLLTIAGVVRVHDHYPSLPLNTRWIPSFPTLESFLSQCKLRALIGPSSIWFW</sequence>
<keyword evidence="3" id="KW-1185">Reference proteome</keyword>